<dbReference type="PRINTS" id="PR00598">
    <property type="entry name" value="HTHMARR"/>
</dbReference>
<dbReference type="PANTHER" id="PTHR33164:SF43">
    <property type="entry name" value="HTH-TYPE TRANSCRIPTIONAL REPRESSOR YETL"/>
    <property type="match status" value="1"/>
</dbReference>
<dbReference type="GO" id="GO:0006950">
    <property type="term" value="P:response to stress"/>
    <property type="evidence" value="ECO:0007669"/>
    <property type="project" value="TreeGrafter"/>
</dbReference>
<dbReference type="PROSITE" id="PS50995">
    <property type="entry name" value="HTH_MARR_2"/>
    <property type="match status" value="1"/>
</dbReference>
<keyword evidence="4" id="KW-1185">Reference proteome</keyword>
<feature type="region of interest" description="Disordered" evidence="1">
    <location>
        <begin position="1"/>
        <end position="22"/>
    </location>
</feature>
<dbReference type="Proteomes" id="UP000542210">
    <property type="component" value="Unassembled WGS sequence"/>
</dbReference>
<keyword evidence="3" id="KW-0238">DNA-binding</keyword>
<dbReference type="SUPFAM" id="SSF46785">
    <property type="entry name" value="Winged helix' DNA-binding domain"/>
    <property type="match status" value="1"/>
</dbReference>
<feature type="domain" description="HTH marR-type" evidence="2">
    <location>
        <begin position="27"/>
        <end position="158"/>
    </location>
</feature>
<dbReference type="RefSeq" id="WP_203959447.1">
    <property type="nucleotide sequence ID" value="NZ_BOOV01000041.1"/>
</dbReference>
<evidence type="ECO:0000259" key="2">
    <source>
        <dbReference type="PROSITE" id="PS50995"/>
    </source>
</evidence>
<protein>
    <submittedName>
        <fullName evidence="3">DNA-binding MarR family transcriptional regulator</fullName>
    </submittedName>
</protein>
<dbReference type="InterPro" id="IPR036390">
    <property type="entry name" value="WH_DNA-bd_sf"/>
</dbReference>
<dbReference type="SMART" id="SM00347">
    <property type="entry name" value="HTH_MARR"/>
    <property type="match status" value="1"/>
</dbReference>
<dbReference type="InterPro" id="IPR000835">
    <property type="entry name" value="HTH_MarR-typ"/>
</dbReference>
<evidence type="ECO:0000313" key="4">
    <source>
        <dbReference type="Proteomes" id="UP000542210"/>
    </source>
</evidence>
<reference evidence="3 4" key="1">
    <citation type="submission" date="2020-08" db="EMBL/GenBank/DDBJ databases">
        <title>Sequencing the genomes of 1000 actinobacteria strains.</title>
        <authorList>
            <person name="Klenk H.-P."/>
        </authorList>
    </citation>
    <scope>NUCLEOTIDE SEQUENCE [LARGE SCALE GENOMIC DNA]</scope>
    <source>
        <strain evidence="3 4">DSM 45784</strain>
    </source>
</reference>
<evidence type="ECO:0000313" key="3">
    <source>
        <dbReference type="EMBL" id="MBB4698844.1"/>
    </source>
</evidence>
<accession>A0A7W7G7S7</accession>
<dbReference type="GO" id="GO:0003677">
    <property type="term" value="F:DNA binding"/>
    <property type="evidence" value="ECO:0007669"/>
    <property type="project" value="UniProtKB-KW"/>
</dbReference>
<dbReference type="InterPro" id="IPR036388">
    <property type="entry name" value="WH-like_DNA-bd_sf"/>
</dbReference>
<comment type="caution">
    <text evidence="3">The sequence shown here is derived from an EMBL/GenBank/DDBJ whole genome shotgun (WGS) entry which is preliminary data.</text>
</comment>
<dbReference type="Gene3D" id="1.10.10.10">
    <property type="entry name" value="Winged helix-like DNA-binding domain superfamily/Winged helix DNA-binding domain"/>
    <property type="match status" value="1"/>
</dbReference>
<evidence type="ECO:0000256" key="1">
    <source>
        <dbReference type="SAM" id="MobiDB-lite"/>
    </source>
</evidence>
<dbReference type="AlphaFoldDB" id="A0A7W7G7S7"/>
<organism evidence="3 4">
    <name type="scientific">Sphaerisporangium siamense</name>
    <dbReference type="NCBI Taxonomy" id="795645"/>
    <lineage>
        <taxon>Bacteria</taxon>
        <taxon>Bacillati</taxon>
        <taxon>Actinomycetota</taxon>
        <taxon>Actinomycetes</taxon>
        <taxon>Streptosporangiales</taxon>
        <taxon>Streptosporangiaceae</taxon>
        <taxon>Sphaerisporangium</taxon>
    </lineage>
</organism>
<sequence length="196" mass="20620">MGPSPRSSSTPEPSAPAPARASADALRGDLGWGLGVLLRTYRRAAEEVLSGIPGGPRGYQVLVSAVQELAGNQGVMATQLGIDRTVLTYLIDDLEAAGLVRRQPDPLDRRSRRVVATDRGREVYAECGAALADVEAHVLSGLGAQGEAFRDLLRKAAAHADRLDPSPGACGVVEEICEEEAADSAATISAHRERSR</sequence>
<proteinExistence type="predicted"/>
<dbReference type="PANTHER" id="PTHR33164">
    <property type="entry name" value="TRANSCRIPTIONAL REGULATOR, MARR FAMILY"/>
    <property type="match status" value="1"/>
</dbReference>
<dbReference type="EMBL" id="JACHND010000001">
    <property type="protein sequence ID" value="MBB4698844.1"/>
    <property type="molecule type" value="Genomic_DNA"/>
</dbReference>
<name>A0A7W7G7S7_9ACTN</name>
<gene>
    <name evidence="3" type="ORF">BJ982_000388</name>
</gene>
<dbReference type="Pfam" id="PF12802">
    <property type="entry name" value="MarR_2"/>
    <property type="match status" value="1"/>
</dbReference>
<dbReference type="InterPro" id="IPR039422">
    <property type="entry name" value="MarR/SlyA-like"/>
</dbReference>
<dbReference type="GO" id="GO:0003700">
    <property type="term" value="F:DNA-binding transcription factor activity"/>
    <property type="evidence" value="ECO:0007669"/>
    <property type="project" value="InterPro"/>
</dbReference>